<evidence type="ECO:0000259" key="8">
    <source>
        <dbReference type="PROSITE" id="PS51007"/>
    </source>
</evidence>
<dbReference type="Proteomes" id="UP000186309">
    <property type="component" value="Chromosome"/>
</dbReference>
<dbReference type="InterPro" id="IPR051395">
    <property type="entry name" value="Cytochrome_c_Peroxidase/MauG"/>
</dbReference>
<dbReference type="EMBL" id="CP019082">
    <property type="protein sequence ID" value="APW61902.1"/>
    <property type="molecule type" value="Genomic_DNA"/>
</dbReference>
<keyword evidence="5" id="KW-0560">Oxidoreductase</keyword>
<feature type="domain" description="Cytochrome c" evidence="8">
    <location>
        <begin position="491"/>
        <end position="586"/>
    </location>
</feature>
<dbReference type="Pfam" id="PF03150">
    <property type="entry name" value="CCP_MauG"/>
    <property type="match status" value="1"/>
</dbReference>
<dbReference type="STRING" id="1387353.BSF38_03432"/>
<dbReference type="KEGG" id="pbor:BSF38_03432"/>
<evidence type="ECO:0000256" key="2">
    <source>
        <dbReference type="ARBA" id="ARBA00022617"/>
    </source>
</evidence>
<dbReference type="SUPFAM" id="SSF46626">
    <property type="entry name" value="Cytochrome c"/>
    <property type="match status" value="2"/>
</dbReference>
<dbReference type="InterPro" id="IPR011045">
    <property type="entry name" value="N2O_reductase_N"/>
</dbReference>
<feature type="domain" description="Cytochrome c" evidence="8">
    <location>
        <begin position="375"/>
        <end position="479"/>
    </location>
</feature>
<dbReference type="Gene3D" id="2.130.10.10">
    <property type="entry name" value="YVTN repeat-like/Quinoprotein amine dehydrogenase"/>
    <property type="match status" value="2"/>
</dbReference>
<dbReference type="Gene3D" id="1.10.760.10">
    <property type="entry name" value="Cytochrome c-like domain"/>
    <property type="match status" value="2"/>
</dbReference>
<evidence type="ECO:0000256" key="4">
    <source>
        <dbReference type="ARBA" id="ARBA00022729"/>
    </source>
</evidence>
<comment type="subcellular location">
    <subcellularLocation>
        <location evidence="1">Cell envelope</location>
    </subcellularLocation>
</comment>
<name>A0A1U7CSJ0_9BACT</name>
<evidence type="ECO:0000256" key="7">
    <source>
        <dbReference type="PROSITE-ProRule" id="PRU00433"/>
    </source>
</evidence>
<organism evidence="9 10">
    <name type="scientific">Paludisphaera borealis</name>
    <dbReference type="NCBI Taxonomy" id="1387353"/>
    <lineage>
        <taxon>Bacteria</taxon>
        <taxon>Pseudomonadati</taxon>
        <taxon>Planctomycetota</taxon>
        <taxon>Planctomycetia</taxon>
        <taxon>Isosphaerales</taxon>
        <taxon>Isosphaeraceae</taxon>
        <taxon>Paludisphaera</taxon>
    </lineage>
</organism>
<dbReference type="PANTHER" id="PTHR30600">
    <property type="entry name" value="CYTOCHROME C PEROXIDASE-RELATED"/>
    <property type="match status" value="1"/>
</dbReference>
<evidence type="ECO:0000256" key="1">
    <source>
        <dbReference type="ARBA" id="ARBA00004196"/>
    </source>
</evidence>
<evidence type="ECO:0000313" key="10">
    <source>
        <dbReference type="Proteomes" id="UP000186309"/>
    </source>
</evidence>
<keyword evidence="4" id="KW-0732">Signal</keyword>
<dbReference type="SUPFAM" id="SSF50974">
    <property type="entry name" value="Nitrous oxide reductase, N-terminal domain"/>
    <property type="match status" value="1"/>
</dbReference>
<dbReference type="InterPro" id="IPR004852">
    <property type="entry name" value="Di-haem_cyt_c_peroxidsae"/>
</dbReference>
<protein>
    <recommendedName>
        <fullName evidence="8">Cytochrome c domain-containing protein</fullName>
    </recommendedName>
</protein>
<keyword evidence="10" id="KW-1185">Reference proteome</keyword>
<dbReference type="Pfam" id="PF00034">
    <property type="entry name" value="Cytochrom_C"/>
    <property type="match status" value="1"/>
</dbReference>
<dbReference type="InterPro" id="IPR015943">
    <property type="entry name" value="WD40/YVTN_repeat-like_dom_sf"/>
</dbReference>
<dbReference type="InterPro" id="IPR036909">
    <property type="entry name" value="Cyt_c-like_dom_sf"/>
</dbReference>
<dbReference type="InterPro" id="IPR009056">
    <property type="entry name" value="Cyt_c-like_dom"/>
</dbReference>
<evidence type="ECO:0000313" key="9">
    <source>
        <dbReference type="EMBL" id="APW61902.1"/>
    </source>
</evidence>
<dbReference type="GO" id="GO:0009055">
    <property type="term" value="F:electron transfer activity"/>
    <property type="evidence" value="ECO:0007669"/>
    <property type="project" value="InterPro"/>
</dbReference>
<dbReference type="GO" id="GO:0030313">
    <property type="term" value="C:cell envelope"/>
    <property type="evidence" value="ECO:0007669"/>
    <property type="project" value="UniProtKB-SubCell"/>
</dbReference>
<keyword evidence="2 7" id="KW-0349">Heme</keyword>
<keyword evidence="6 7" id="KW-0408">Iron</keyword>
<evidence type="ECO:0000256" key="5">
    <source>
        <dbReference type="ARBA" id="ARBA00023002"/>
    </source>
</evidence>
<sequence>MTFRGMWTFGLAVCVMVPTLTFGAEARLRKPEALILVDGGTRLLTANRGAGTISIVDVESRRVAAEVNVGRGLADLKELPGGRWLLAVDQAAGELVLVERQGDVIRRASATPVASDPARVVVGADGLRAVVVSRWSRTLTFLAWDRPASPEVPPAVRVVSTLALPFSPLDAAAVPGGSPSLLVVADAFGGRLALIDQDAPAIVSDWNLPGHNLRSLRFSPDGRTLALLGQFVNPVNRTTFDDIHWGFLAHSEMQTFRLDDLLTPGVDVETLLENGRAATIGNVGSGSADPSSFAFGPGGVLVVALAGTDEVATALGLGRPYKRQSVGRRPSALALSLDGRTAYTADALDDAISIVDLADRKVAAPIVLGTRPEPTLVEEGERLFTSARIGREGWMSCHTCHTDGHTAGVLVDTMTDGSYGAAKQTPTLLGVDRTGPWTWLGRIDRLEDQVRKSITTTLRGADPTDRQVDALTAYLRTLEPPKPVVATAPAEAVARGRAVFASHDCASCHAAPEYTTPKTYDVGLTDAVGSRAFNPPSLRGASRRATFLHDASARSLPDVFQSIQHPAGTVLTPAEIADLVAFLESL</sequence>
<keyword evidence="3 7" id="KW-0479">Metal-binding</keyword>
<accession>A0A1U7CSJ0</accession>
<dbReference type="RefSeq" id="WP_145952185.1">
    <property type="nucleotide sequence ID" value="NZ_CP019082.1"/>
</dbReference>
<proteinExistence type="predicted"/>
<evidence type="ECO:0000256" key="6">
    <source>
        <dbReference type="ARBA" id="ARBA00023004"/>
    </source>
</evidence>
<dbReference type="AlphaFoldDB" id="A0A1U7CSJ0"/>
<dbReference type="OrthoDB" id="9772811at2"/>
<dbReference type="GO" id="GO:0046872">
    <property type="term" value="F:metal ion binding"/>
    <property type="evidence" value="ECO:0007669"/>
    <property type="project" value="UniProtKB-KW"/>
</dbReference>
<evidence type="ECO:0000256" key="3">
    <source>
        <dbReference type="ARBA" id="ARBA00022723"/>
    </source>
</evidence>
<reference evidence="10" key="1">
    <citation type="submission" date="2016-12" db="EMBL/GenBank/DDBJ databases">
        <title>Comparative genomics of four Isosphaeraceae planctomycetes: a common pool of plasmids and glycoside hydrolase genes.</title>
        <authorList>
            <person name="Ivanova A."/>
        </authorList>
    </citation>
    <scope>NUCLEOTIDE SEQUENCE [LARGE SCALE GENOMIC DNA]</scope>
    <source>
        <strain evidence="10">PX4</strain>
    </source>
</reference>
<dbReference type="PANTHER" id="PTHR30600:SF10">
    <property type="entry name" value="BLL6722 PROTEIN"/>
    <property type="match status" value="1"/>
</dbReference>
<dbReference type="PROSITE" id="PS51007">
    <property type="entry name" value="CYTC"/>
    <property type="match status" value="2"/>
</dbReference>
<dbReference type="GO" id="GO:0004130">
    <property type="term" value="F:cytochrome-c peroxidase activity"/>
    <property type="evidence" value="ECO:0007669"/>
    <property type="project" value="TreeGrafter"/>
</dbReference>
<dbReference type="GO" id="GO:0020037">
    <property type="term" value="F:heme binding"/>
    <property type="evidence" value="ECO:0007669"/>
    <property type="project" value="InterPro"/>
</dbReference>
<gene>
    <name evidence="9" type="ORF">BSF38_03432</name>
</gene>